<dbReference type="InterPro" id="IPR008250">
    <property type="entry name" value="ATPase_P-typ_transduc_dom_A_sf"/>
</dbReference>
<evidence type="ECO:0000256" key="4">
    <source>
        <dbReference type="ARBA" id="ARBA00022568"/>
    </source>
</evidence>
<dbReference type="Pfam" id="PF00690">
    <property type="entry name" value="Cation_ATPase_N"/>
    <property type="match status" value="1"/>
</dbReference>
<dbReference type="Pfam" id="PF08282">
    <property type="entry name" value="Hydrolase_3"/>
    <property type="match status" value="1"/>
</dbReference>
<dbReference type="SFLD" id="SFLDS00003">
    <property type="entry name" value="Haloacid_Dehalogenase"/>
    <property type="match status" value="1"/>
</dbReference>
<dbReference type="AlphaFoldDB" id="A0A4T0UY31"/>
<dbReference type="PRINTS" id="PR00120">
    <property type="entry name" value="HATPASE"/>
</dbReference>
<dbReference type="PANTHER" id="PTHR42861">
    <property type="entry name" value="CALCIUM-TRANSPORTING ATPASE"/>
    <property type="match status" value="1"/>
</dbReference>
<dbReference type="GO" id="GO:0016887">
    <property type="term" value="F:ATP hydrolysis activity"/>
    <property type="evidence" value="ECO:0007669"/>
    <property type="project" value="InterPro"/>
</dbReference>
<evidence type="ECO:0000256" key="10">
    <source>
        <dbReference type="ARBA" id="ARBA00022989"/>
    </source>
</evidence>
<dbReference type="Gene3D" id="3.40.1110.10">
    <property type="entry name" value="Calcium-transporting ATPase, cytoplasmic domain N"/>
    <property type="match status" value="1"/>
</dbReference>
<dbReference type="InterPro" id="IPR001757">
    <property type="entry name" value="P_typ_ATPase"/>
</dbReference>
<evidence type="ECO:0000256" key="5">
    <source>
        <dbReference type="ARBA" id="ARBA00022692"/>
    </source>
</evidence>
<keyword evidence="5 12" id="KW-0812">Transmembrane</keyword>
<dbReference type="GO" id="GO:0016020">
    <property type="term" value="C:membrane"/>
    <property type="evidence" value="ECO:0007669"/>
    <property type="project" value="UniProtKB-SubCell"/>
</dbReference>
<keyword evidence="4" id="KW-0406">Ion transport</keyword>
<dbReference type="InterPro" id="IPR059000">
    <property type="entry name" value="ATPase_P-type_domA"/>
</dbReference>
<dbReference type="Pfam" id="PF13246">
    <property type="entry name" value="Cation_ATPase"/>
    <property type="match status" value="1"/>
</dbReference>
<keyword evidence="7" id="KW-0106">Calcium</keyword>
<feature type="transmembrane region" description="Helical" evidence="12">
    <location>
        <begin position="257"/>
        <end position="274"/>
    </location>
</feature>
<dbReference type="SUPFAM" id="SSF56784">
    <property type="entry name" value="HAD-like"/>
    <property type="match status" value="1"/>
</dbReference>
<protein>
    <recommendedName>
        <fullName evidence="3">P-type Ca(2+) transporter</fullName>
        <ecNumber evidence="3">7.2.2.10</ecNumber>
    </recommendedName>
</protein>
<dbReference type="SUPFAM" id="SSF81660">
    <property type="entry name" value="Metal cation-transporting ATPase, ATP-binding domain N"/>
    <property type="match status" value="1"/>
</dbReference>
<feature type="transmembrane region" description="Helical" evidence="12">
    <location>
        <begin position="286"/>
        <end position="308"/>
    </location>
</feature>
<comment type="caution">
    <text evidence="14">The sequence shown here is derived from an EMBL/GenBank/DDBJ whole genome shotgun (WGS) entry which is preliminary data.</text>
</comment>
<evidence type="ECO:0000256" key="11">
    <source>
        <dbReference type="ARBA" id="ARBA00023136"/>
    </source>
</evidence>
<dbReference type="InterPro" id="IPR006068">
    <property type="entry name" value="ATPase_P-typ_cation-transptr_C"/>
</dbReference>
<reference evidence="14 15" key="1">
    <citation type="submission" date="2019-04" db="EMBL/GenBank/DDBJ databases">
        <title>Crenobacter sp. nov.</title>
        <authorList>
            <person name="Shi S."/>
        </authorList>
    </citation>
    <scope>NUCLEOTIDE SEQUENCE [LARGE SCALE GENOMIC DNA]</scope>
    <source>
        <strain evidence="14 15">GY 70310</strain>
    </source>
</reference>
<keyword evidence="15" id="KW-1185">Reference proteome</keyword>
<dbReference type="Gene3D" id="1.20.1110.10">
    <property type="entry name" value="Calcium-transporting ATPase, transmembrane domain"/>
    <property type="match status" value="1"/>
</dbReference>
<evidence type="ECO:0000256" key="6">
    <source>
        <dbReference type="ARBA" id="ARBA00022741"/>
    </source>
</evidence>
<keyword evidence="14" id="KW-0378">Hydrolase</keyword>
<dbReference type="RefSeq" id="WP_136552413.1">
    <property type="nucleotide sequence ID" value="NZ_STGJ01000006.1"/>
</dbReference>
<gene>
    <name evidence="14" type="ORF">E5K04_07105</name>
</gene>
<keyword evidence="6" id="KW-0547">Nucleotide-binding</keyword>
<evidence type="ECO:0000256" key="12">
    <source>
        <dbReference type="SAM" id="Phobius"/>
    </source>
</evidence>
<comment type="subcellular location">
    <subcellularLocation>
        <location evidence="1">Membrane</location>
        <topology evidence="1">Multi-pass membrane protein</topology>
    </subcellularLocation>
</comment>
<dbReference type="OrthoDB" id="9814270at2"/>
<dbReference type="InterPro" id="IPR036412">
    <property type="entry name" value="HAD-like_sf"/>
</dbReference>
<dbReference type="Gene3D" id="2.70.150.10">
    <property type="entry name" value="Calcium-transporting ATPase, cytoplasmic transduction domain A"/>
    <property type="match status" value="1"/>
</dbReference>
<keyword evidence="10 12" id="KW-1133">Transmembrane helix</keyword>
<feature type="domain" description="Cation-transporting P-type ATPase N-terminal" evidence="13">
    <location>
        <begin position="15"/>
        <end position="89"/>
    </location>
</feature>
<dbReference type="InterPro" id="IPR023214">
    <property type="entry name" value="HAD_sf"/>
</dbReference>
<feature type="transmembrane region" description="Helical" evidence="12">
    <location>
        <begin position="793"/>
        <end position="813"/>
    </location>
</feature>
<sequence>MNETAGRRARPATESWHAIEPRDVVTRLASDALAGLSADEAEQRLADTGENRLAEVPPRSAWLKFADQFKGLLVLILLGAALLAGVVGELKDAVVIVVVVVLNATLGFVQEHRAEAALAALKGMLAPVARVRRGGEVCQVDAATLVPGDVLLLEAGDRVGADARVLSAHGAEVAEAALTGEAHPVAKLTDTLAAETPLAERSNLVFMNTVLTRGRIEAMVTATGMRTEMGQLAGLLAETAEGATPLQRQLDVLGKRLGLIACAVVALMFVLGIARGEPLVETAMVAIALAVAAIPEGLPAVVTVTLALGMHRMAKHQAIVKRLAAVETLGCTTVICSDKTGTLTLNQMTARVLYTAGERHAVSGEGYGEKGGIAGPLPAAALREVLLAASLCVDARIRDGELIGDPTEGALLALAAKVGLDAADAQAHRPRIAEIPFDSAVKFMATFHHEGSHVRMCVKGAPDVLLGRAAAWRGADGPLPLDAAARARFATENDALAGEAMRVLALAERWIPADEFDPGGELLAWVDELTFVALIGIIDPPRPEARAAIALCQAAGIDVKMITGDHRVTAAAIARELGLEGEVHEGRALDALSDEALSEVVGRSAVFARVAPEHKLRIVEALKARGEVVAMTGDGVNDAPALKRADIGVAMGITGTEVSKEAATLVLTDDNFATIVRAIEEGRTIYDNIVKFVRFQLSTNVGAILTVLAAPLLGLATPFTAIQLLWVNIIMDGPPAMTLGVEPPREGVMQAAPREADASILSWQRLWRIMLYGATMAAGTLGVYLWAQGGSDAASASTLAFTTFVLFQFFNIFNARAEFGSAFNRQFFSNGKLWLALGGVVALQVLVVHWAPAQAVFDTVELTASQWALAAAVASSTLLLEEARKLLLRLFCSRR</sequence>
<evidence type="ECO:0000256" key="8">
    <source>
        <dbReference type="ARBA" id="ARBA00022840"/>
    </source>
</evidence>
<keyword evidence="4" id="KW-0109">Calcium transport</keyword>
<feature type="transmembrane region" description="Helical" evidence="12">
    <location>
        <begin position="833"/>
        <end position="852"/>
    </location>
</feature>
<comment type="similarity">
    <text evidence="2">Belongs to the cation transport ATPase (P-type) (TC 3.A.3) family. Type IIA subfamily.</text>
</comment>
<dbReference type="SFLD" id="SFLDG00002">
    <property type="entry name" value="C1.7:_P-type_atpase_like"/>
    <property type="match status" value="1"/>
</dbReference>
<dbReference type="PRINTS" id="PR00119">
    <property type="entry name" value="CATATPASE"/>
</dbReference>
<keyword evidence="9" id="KW-1278">Translocase</keyword>
<dbReference type="SUPFAM" id="SSF81653">
    <property type="entry name" value="Calcium ATPase, transduction domain A"/>
    <property type="match status" value="1"/>
</dbReference>
<feature type="transmembrane region" description="Helical" evidence="12">
    <location>
        <begin position="769"/>
        <end position="787"/>
    </location>
</feature>
<dbReference type="EMBL" id="STGJ01000006">
    <property type="protein sequence ID" value="TIC83781.1"/>
    <property type="molecule type" value="Genomic_DNA"/>
</dbReference>
<dbReference type="EC" id="7.2.2.10" evidence="3"/>
<dbReference type="GO" id="GO:0005388">
    <property type="term" value="F:P-type calcium transporter activity"/>
    <property type="evidence" value="ECO:0007669"/>
    <property type="project" value="UniProtKB-EC"/>
</dbReference>
<dbReference type="InterPro" id="IPR023299">
    <property type="entry name" value="ATPase_P-typ_cyto_dom_N"/>
</dbReference>
<feature type="transmembrane region" description="Helical" evidence="12">
    <location>
        <begin position="93"/>
        <end position="109"/>
    </location>
</feature>
<dbReference type="InterPro" id="IPR006408">
    <property type="entry name" value="P-type_ATPase_IIB"/>
</dbReference>
<dbReference type="NCBIfam" id="TIGR01494">
    <property type="entry name" value="ATPase_P-type"/>
    <property type="match status" value="2"/>
</dbReference>
<evidence type="ECO:0000256" key="1">
    <source>
        <dbReference type="ARBA" id="ARBA00004141"/>
    </source>
</evidence>
<dbReference type="SMART" id="SM00831">
    <property type="entry name" value="Cation_ATPase_N"/>
    <property type="match status" value="1"/>
</dbReference>
<dbReference type="SUPFAM" id="SSF81665">
    <property type="entry name" value="Calcium ATPase, transmembrane domain M"/>
    <property type="match status" value="1"/>
</dbReference>
<evidence type="ECO:0000256" key="3">
    <source>
        <dbReference type="ARBA" id="ARBA00012790"/>
    </source>
</evidence>
<dbReference type="GO" id="GO:0005524">
    <property type="term" value="F:ATP binding"/>
    <property type="evidence" value="ECO:0007669"/>
    <property type="project" value="UniProtKB-KW"/>
</dbReference>
<evidence type="ECO:0000313" key="15">
    <source>
        <dbReference type="Proteomes" id="UP000308891"/>
    </source>
</evidence>
<dbReference type="SFLD" id="SFLDF00027">
    <property type="entry name" value="p-type_atpase"/>
    <property type="match status" value="1"/>
</dbReference>
<evidence type="ECO:0000256" key="7">
    <source>
        <dbReference type="ARBA" id="ARBA00022837"/>
    </source>
</evidence>
<organism evidence="14 15">
    <name type="scientific">Crenobacter intestini</name>
    <dbReference type="NCBI Taxonomy" id="2563443"/>
    <lineage>
        <taxon>Bacteria</taxon>
        <taxon>Pseudomonadati</taxon>
        <taxon>Pseudomonadota</taxon>
        <taxon>Betaproteobacteria</taxon>
        <taxon>Neisseriales</taxon>
        <taxon>Neisseriaceae</taxon>
        <taxon>Crenobacter</taxon>
    </lineage>
</organism>
<keyword evidence="11 12" id="KW-0472">Membrane</keyword>
<dbReference type="PROSITE" id="PS00154">
    <property type="entry name" value="ATPASE_E1_E2"/>
    <property type="match status" value="1"/>
</dbReference>
<dbReference type="Gene3D" id="3.40.50.1000">
    <property type="entry name" value="HAD superfamily/HAD-like"/>
    <property type="match status" value="1"/>
</dbReference>
<proteinExistence type="inferred from homology"/>
<keyword evidence="8" id="KW-0067">ATP-binding</keyword>
<dbReference type="Proteomes" id="UP000308891">
    <property type="component" value="Unassembled WGS sequence"/>
</dbReference>
<evidence type="ECO:0000256" key="2">
    <source>
        <dbReference type="ARBA" id="ARBA00005675"/>
    </source>
</evidence>
<feature type="transmembrane region" description="Helical" evidence="12">
    <location>
        <begin position="69"/>
        <end position="87"/>
    </location>
</feature>
<dbReference type="Pfam" id="PF00689">
    <property type="entry name" value="Cation_ATPase_C"/>
    <property type="match status" value="1"/>
</dbReference>
<dbReference type="InterPro" id="IPR044492">
    <property type="entry name" value="P_typ_ATPase_HD_dom"/>
</dbReference>
<accession>A0A4T0UY31</accession>
<dbReference type="Pfam" id="PF00122">
    <property type="entry name" value="E1-E2_ATPase"/>
    <property type="match status" value="1"/>
</dbReference>
<evidence type="ECO:0000259" key="13">
    <source>
        <dbReference type="SMART" id="SM00831"/>
    </source>
</evidence>
<evidence type="ECO:0000256" key="9">
    <source>
        <dbReference type="ARBA" id="ARBA00022967"/>
    </source>
</evidence>
<dbReference type="FunFam" id="3.40.50.1000:FF:000028">
    <property type="entry name" value="Calcium-transporting P-type ATPase, putative"/>
    <property type="match status" value="1"/>
</dbReference>
<dbReference type="InterPro" id="IPR023298">
    <property type="entry name" value="ATPase_P-typ_TM_dom_sf"/>
</dbReference>
<keyword evidence="4" id="KW-0813">Transport</keyword>
<dbReference type="InterPro" id="IPR004014">
    <property type="entry name" value="ATPase_P-typ_cation-transptr_N"/>
</dbReference>
<dbReference type="InterPro" id="IPR018303">
    <property type="entry name" value="ATPase_P-typ_P_site"/>
</dbReference>
<name>A0A4T0UY31_9NEIS</name>
<dbReference type="NCBIfam" id="TIGR01517">
    <property type="entry name" value="ATPase-IIB_Ca"/>
    <property type="match status" value="1"/>
</dbReference>
<evidence type="ECO:0000313" key="14">
    <source>
        <dbReference type="EMBL" id="TIC83781.1"/>
    </source>
</evidence>